<dbReference type="SUPFAM" id="SSF55729">
    <property type="entry name" value="Acyl-CoA N-acyltransferases (Nat)"/>
    <property type="match status" value="1"/>
</dbReference>
<dbReference type="InterPro" id="IPR016181">
    <property type="entry name" value="Acyl_CoA_acyltransferase"/>
</dbReference>
<dbReference type="OrthoDB" id="2115692at2759"/>
<dbReference type="PANTHER" id="PTHR42791:SF2">
    <property type="entry name" value="N-ACETYLTRANSFERASE DOMAIN-CONTAINING PROTEIN"/>
    <property type="match status" value="1"/>
</dbReference>
<dbReference type="EMBL" id="JAGPNK010000016">
    <property type="protein sequence ID" value="KAH7308002.1"/>
    <property type="molecule type" value="Genomic_DNA"/>
</dbReference>
<reference evidence="2" key="1">
    <citation type="journal article" date="2021" name="Nat. Commun.">
        <title>Genetic determinants of endophytism in the Arabidopsis root mycobiome.</title>
        <authorList>
            <person name="Mesny F."/>
            <person name="Miyauchi S."/>
            <person name="Thiergart T."/>
            <person name="Pickel B."/>
            <person name="Atanasova L."/>
            <person name="Karlsson M."/>
            <person name="Huettel B."/>
            <person name="Barry K.W."/>
            <person name="Haridas S."/>
            <person name="Chen C."/>
            <person name="Bauer D."/>
            <person name="Andreopoulos W."/>
            <person name="Pangilinan J."/>
            <person name="LaButti K."/>
            <person name="Riley R."/>
            <person name="Lipzen A."/>
            <person name="Clum A."/>
            <person name="Drula E."/>
            <person name="Henrissat B."/>
            <person name="Kohler A."/>
            <person name="Grigoriev I.V."/>
            <person name="Martin F.M."/>
            <person name="Hacquard S."/>
        </authorList>
    </citation>
    <scope>NUCLEOTIDE SEQUENCE</scope>
    <source>
        <strain evidence="2">MPI-CAGE-CH-0235</strain>
    </source>
</reference>
<sequence length="225" mass="25436">MIGIELAMEPPPGIHIRDATLDDVKELTRLWYASFYHSHKFFVTVTPDDAATRAWFDELFTLGIRAGPSVIKTVVAEDVHEKRVVGFGRTHLPQPDGNQDIPFPPSVPASWDPEITNAFWGGMARCRADVLDCRMHWMGEFAAVIPELQSKGITSAMLSWMCSQADETNLEAYIDATRAGLPLYKAYGFQEVKTLYMPERPETYGKYEMVAMVRLPKSRQIQSHL</sequence>
<evidence type="ECO:0000313" key="2">
    <source>
        <dbReference type="EMBL" id="KAH7308002.1"/>
    </source>
</evidence>
<feature type="domain" description="N-acetyltransferase" evidence="1">
    <location>
        <begin position="14"/>
        <end position="214"/>
    </location>
</feature>
<name>A0A8K0WLF8_9HYPO</name>
<accession>A0A8K0WLF8</accession>
<organism evidence="2 3">
    <name type="scientific">Stachybotrys elegans</name>
    <dbReference type="NCBI Taxonomy" id="80388"/>
    <lineage>
        <taxon>Eukaryota</taxon>
        <taxon>Fungi</taxon>
        <taxon>Dikarya</taxon>
        <taxon>Ascomycota</taxon>
        <taxon>Pezizomycotina</taxon>
        <taxon>Sordariomycetes</taxon>
        <taxon>Hypocreomycetidae</taxon>
        <taxon>Hypocreales</taxon>
        <taxon>Stachybotryaceae</taxon>
        <taxon>Stachybotrys</taxon>
    </lineage>
</organism>
<protein>
    <submittedName>
        <fullName evidence="2">Acyl-CoA N-acyltransferase</fullName>
    </submittedName>
</protein>
<comment type="caution">
    <text evidence="2">The sequence shown here is derived from an EMBL/GenBank/DDBJ whole genome shotgun (WGS) entry which is preliminary data.</text>
</comment>
<dbReference type="PROSITE" id="PS51186">
    <property type="entry name" value="GNAT"/>
    <property type="match status" value="1"/>
</dbReference>
<dbReference type="GO" id="GO:0016747">
    <property type="term" value="F:acyltransferase activity, transferring groups other than amino-acyl groups"/>
    <property type="evidence" value="ECO:0007669"/>
    <property type="project" value="InterPro"/>
</dbReference>
<gene>
    <name evidence="2" type="ORF">B0I35DRAFT_442639</name>
</gene>
<dbReference type="Gene3D" id="3.40.630.30">
    <property type="match status" value="1"/>
</dbReference>
<dbReference type="InterPro" id="IPR000182">
    <property type="entry name" value="GNAT_dom"/>
</dbReference>
<keyword evidence="3" id="KW-1185">Reference proteome</keyword>
<dbReference type="Proteomes" id="UP000813444">
    <property type="component" value="Unassembled WGS sequence"/>
</dbReference>
<dbReference type="InterPro" id="IPR052523">
    <property type="entry name" value="Trichothecene_AcTrans"/>
</dbReference>
<evidence type="ECO:0000259" key="1">
    <source>
        <dbReference type="PROSITE" id="PS51186"/>
    </source>
</evidence>
<dbReference type="PANTHER" id="PTHR42791">
    <property type="entry name" value="GNAT FAMILY ACETYLTRANSFERASE"/>
    <property type="match status" value="1"/>
</dbReference>
<dbReference type="AlphaFoldDB" id="A0A8K0WLF8"/>
<proteinExistence type="predicted"/>
<evidence type="ECO:0000313" key="3">
    <source>
        <dbReference type="Proteomes" id="UP000813444"/>
    </source>
</evidence>